<protein>
    <submittedName>
        <fullName evidence="1">Uncharacterized protein</fullName>
    </submittedName>
</protein>
<sequence>MLEKYLTETPDTNRIITASEAYLHFHMSGMKHTRALQTYYLRYDSCVEAKQRVEIIVACKYDHISRDRIFYSYVIENSNNAKLMKFRISADYSEETREYIQQPEIAWQMLSGCAPKFCENSFIDAMTNSPDGENIIITGVWLFRWQWAKKIDQAVLFNEFINGNQQMRALTYIDAAFYDKLDHYYFIKDSYCFVFSRNYSNFKGVHKINEMFTSSDLSESTRIDAAFFLRESRRKQSDGKLYFFVGDELMEFNQNNSDSFKAEKKWKIENAAKSSMIRDIEAAVTMKISSSSQRLVLVKRNTIFYFDTKLFAPPSFEEATVESIQSKAFECLRTKQEPFLASSTQLQHRTTNQFHKIPIISTPEARTKFISTLATKNVTNKVTTKSIVSSKTQLPTILLIVATISVIINDTQM</sequence>
<name>A0A443QAV8_9ACAR</name>
<dbReference type="Proteomes" id="UP000285301">
    <property type="component" value="Unassembled WGS sequence"/>
</dbReference>
<reference evidence="1 3" key="1">
    <citation type="journal article" date="2018" name="Gigascience">
        <title>Genomes of trombidid mites reveal novel predicted allergens and laterally-transferred genes associated with secondary metabolism.</title>
        <authorList>
            <person name="Dong X."/>
            <person name="Chaisiri K."/>
            <person name="Xia D."/>
            <person name="Armstrong S.D."/>
            <person name="Fang Y."/>
            <person name="Donnelly M.J."/>
            <person name="Kadowaki T."/>
            <person name="McGarry J.W."/>
            <person name="Darby A.C."/>
            <person name="Makepeace B.L."/>
        </authorList>
    </citation>
    <scope>NUCLEOTIDE SEQUENCE [LARGE SCALE GENOMIC DNA]</scope>
    <source>
        <strain evidence="1">UoL-WK</strain>
    </source>
</reference>
<dbReference type="EMBL" id="NCKU01011629">
    <property type="protein sequence ID" value="RWS00380.1"/>
    <property type="molecule type" value="Genomic_DNA"/>
</dbReference>
<evidence type="ECO:0000313" key="2">
    <source>
        <dbReference type="EMBL" id="RWS00380.1"/>
    </source>
</evidence>
<dbReference type="SMART" id="SM00120">
    <property type="entry name" value="HX"/>
    <property type="match status" value="2"/>
</dbReference>
<accession>A0A443QAV8</accession>
<reference evidence="1" key="2">
    <citation type="submission" date="2018-11" db="EMBL/GenBank/DDBJ databases">
        <title>Trombidioid mite genomics.</title>
        <authorList>
            <person name="Dong X."/>
        </authorList>
    </citation>
    <scope>NUCLEOTIDE SEQUENCE</scope>
    <source>
        <strain evidence="1">UoL-WK</strain>
    </source>
</reference>
<gene>
    <name evidence="2" type="ORF">B4U79_18677</name>
    <name evidence="1" type="ORF">B4U79_18702</name>
</gene>
<evidence type="ECO:0000313" key="1">
    <source>
        <dbReference type="EMBL" id="RWS00175.1"/>
    </source>
</evidence>
<proteinExistence type="predicted"/>
<evidence type="ECO:0000313" key="3">
    <source>
        <dbReference type="Proteomes" id="UP000285301"/>
    </source>
</evidence>
<dbReference type="InterPro" id="IPR036375">
    <property type="entry name" value="Hemopexin-like_dom_sf"/>
</dbReference>
<keyword evidence="3" id="KW-1185">Reference proteome</keyword>
<organism evidence="1 3">
    <name type="scientific">Dinothrombium tinctorium</name>
    <dbReference type="NCBI Taxonomy" id="1965070"/>
    <lineage>
        <taxon>Eukaryota</taxon>
        <taxon>Metazoa</taxon>
        <taxon>Ecdysozoa</taxon>
        <taxon>Arthropoda</taxon>
        <taxon>Chelicerata</taxon>
        <taxon>Arachnida</taxon>
        <taxon>Acari</taxon>
        <taxon>Acariformes</taxon>
        <taxon>Trombidiformes</taxon>
        <taxon>Prostigmata</taxon>
        <taxon>Anystina</taxon>
        <taxon>Parasitengona</taxon>
        <taxon>Trombidioidea</taxon>
        <taxon>Trombidiidae</taxon>
        <taxon>Dinothrombium</taxon>
    </lineage>
</organism>
<dbReference type="InterPro" id="IPR018487">
    <property type="entry name" value="Hemopexin-like_repeat"/>
</dbReference>
<dbReference type="EMBL" id="NCKU01012156">
    <property type="protein sequence ID" value="RWS00175.1"/>
    <property type="molecule type" value="Genomic_DNA"/>
</dbReference>
<dbReference type="SUPFAM" id="SSF50923">
    <property type="entry name" value="Hemopexin-like domain"/>
    <property type="match status" value="1"/>
</dbReference>
<dbReference type="AlphaFoldDB" id="A0A443QAV8"/>
<comment type="caution">
    <text evidence="1">The sequence shown here is derived from an EMBL/GenBank/DDBJ whole genome shotgun (WGS) entry which is preliminary data.</text>
</comment>
<dbReference type="Gene3D" id="2.110.10.10">
    <property type="entry name" value="Hemopexin-like domain"/>
    <property type="match status" value="1"/>
</dbReference>